<sequence>METGEHGLIPALGVLVLAAKLFNTAIERVVDYISAEQHPLAGQVKDAGSAGRAPAA</sequence>
<evidence type="ECO:0000256" key="5">
    <source>
        <dbReference type="ARBA" id="ARBA00022679"/>
    </source>
</evidence>
<dbReference type="GO" id="GO:0046872">
    <property type="term" value="F:metal ion binding"/>
    <property type="evidence" value="ECO:0007669"/>
    <property type="project" value="UniProtKB-KW"/>
</dbReference>
<keyword evidence="10" id="KW-1133">Transmembrane helix</keyword>
<keyword evidence="12" id="KW-0472">Membrane</keyword>
<keyword evidence="17" id="KW-0479">Metal-binding</keyword>
<evidence type="ECO:0000256" key="13">
    <source>
        <dbReference type="ARBA" id="ARBA00023209"/>
    </source>
</evidence>
<dbReference type="PANTHER" id="PTHR34299">
    <property type="entry name" value="DIACYLGLYCEROL KINASE"/>
    <property type="match status" value="1"/>
</dbReference>
<feature type="binding site" evidence="16">
    <location>
        <begin position="36"/>
        <end position="38"/>
    </location>
    <ligand>
        <name>ATP</name>
        <dbReference type="ChEBI" id="CHEBI:30616"/>
    </ligand>
</feature>
<evidence type="ECO:0000256" key="12">
    <source>
        <dbReference type="ARBA" id="ARBA00023136"/>
    </source>
</evidence>
<dbReference type="GO" id="GO:0005886">
    <property type="term" value="C:plasma membrane"/>
    <property type="evidence" value="ECO:0007669"/>
    <property type="project" value="UniProtKB-SubCell"/>
</dbReference>
<comment type="cofactor">
    <cofactor evidence="17">
        <name>Mg(2+)</name>
        <dbReference type="ChEBI" id="CHEBI:18420"/>
    </cofactor>
    <text evidence="17">Mn(2+), Zn(2+), Cd(2+) and Co(2+) support activity to lesser extents.</text>
</comment>
<evidence type="ECO:0000313" key="18">
    <source>
        <dbReference type="EMBL" id="AZV79186.1"/>
    </source>
</evidence>
<evidence type="ECO:0000256" key="17">
    <source>
        <dbReference type="PIRSR" id="PIRSR600829-4"/>
    </source>
</evidence>
<protein>
    <submittedName>
        <fullName evidence="18">Uncharacterized protein</fullName>
    </submittedName>
</protein>
<keyword evidence="3" id="KW-1003">Cell membrane</keyword>
<keyword evidence="19" id="KW-1185">Reference proteome</keyword>
<evidence type="ECO:0000256" key="15">
    <source>
        <dbReference type="PIRSR" id="PIRSR600829-2"/>
    </source>
</evidence>
<reference evidence="18 19" key="1">
    <citation type="submission" date="2018-10" db="EMBL/GenBank/DDBJ databases">
        <title>Parasedimentitalea marina sp. nov., a psychrophilic bacterium isolated from deep seawater of the New Britain Trench.</title>
        <authorList>
            <person name="Cao J."/>
        </authorList>
    </citation>
    <scope>NUCLEOTIDE SEQUENCE [LARGE SCALE GENOMIC DNA]</scope>
    <source>
        <strain evidence="18 19">W43</strain>
    </source>
</reference>
<comment type="subcellular location">
    <subcellularLocation>
        <location evidence="1">Cell membrane</location>
        <topology evidence="1">Multi-pass membrane protein</topology>
    </subcellularLocation>
</comment>
<evidence type="ECO:0000256" key="9">
    <source>
        <dbReference type="ARBA" id="ARBA00022840"/>
    </source>
</evidence>
<proteinExistence type="inferred from homology"/>
<gene>
    <name evidence="18" type="ORF">EBB79_15735</name>
</gene>
<dbReference type="GO" id="GO:0016301">
    <property type="term" value="F:kinase activity"/>
    <property type="evidence" value="ECO:0007669"/>
    <property type="project" value="UniProtKB-KW"/>
</dbReference>
<keyword evidence="14" id="KW-1208">Phospholipid metabolism</keyword>
<evidence type="ECO:0000256" key="4">
    <source>
        <dbReference type="ARBA" id="ARBA00022516"/>
    </source>
</evidence>
<feature type="binding site" evidence="16">
    <location>
        <position position="27"/>
    </location>
    <ligand>
        <name>ATP</name>
        <dbReference type="ChEBI" id="CHEBI:30616"/>
    </ligand>
</feature>
<evidence type="ECO:0000256" key="3">
    <source>
        <dbReference type="ARBA" id="ARBA00022475"/>
    </source>
</evidence>
<evidence type="ECO:0000256" key="1">
    <source>
        <dbReference type="ARBA" id="ARBA00004651"/>
    </source>
</evidence>
<keyword evidence="4" id="KW-0444">Lipid biosynthesis</keyword>
<dbReference type="Pfam" id="PF01219">
    <property type="entry name" value="DAGK_prokar"/>
    <property type="match status" value="1"/>
</dbReference>
<keyword evidence="5" id="KW-0808">Transferase</keyword>
<evidence type="ECO:0000256" key="6">
    <source>
        <dbReference type="ARBA" id="ARBA00022692"/>
    </source>
</evidence>
<evidence type="ECO:0000313" key="19">
    <source>
        <dbReference type="Proteomes" id="UP000283063"/>
    </source>
</evidence>
<keyword evidence="7 16" id="KW-0547">Nucleotide-binding</keyword>
<keyword evidence="8" id="KW-0418">Kinase</keyword>
<evidence type="ECO:0000256" key="16">
    <source>
        <dbReference type="PIRSR" id="PIRSR600829-3"/>
    </source>
</evidence>
<dbReference type="GO" id="GO:0008654">
    <property type="term" value="P:phospholipid biosynthetic process"/>
    <property type="evidence" value="ECO:0007669"/>
    <property type="project" value="UniProtKB-KW"/>
</dbReference>
<keyword evidence="11" id="KW-0443">Lipid metabolism</keyword>
<dbReference type="Proteomes" id="UP000283063">
    <property type="component" value="Chromosome"/>
</dbReference>
<dbReference type="PANTHER" id="PTHR34299:SF1">
    <property type="entry name" value="DIACYLGLYCEROL KINASE"/>
    <property type="match status" value="1"/>
</dbReference>
<keyword evidence="13" id="KW-0594">Phospholipid biosynthesis</keyword>
<dbReference type="EMBL" id="CP033219">
    <property type="protein sequence ID" value="AZV79186.1"/>
    <property type="molecule type" value="Genomic_DNA"/>
</dbReference>
<keyword evidence="6" id="KW-0812">Transmembrane</keyword>
<dbReference type="InterPro" id="IPR036945">
    <property type="entry name" value="DAGK_sf"/>
</dbReference>
<dbReference type="AlphaFoldDB" id="A0A3T0N583"/>
<evidence type="ECO:0000256" key="8">
    <source>
        <dbReference type="ARBA" id="ARBA00022777"/>
    </source>
</evidence>
<dbReference type="InterPro" id="IPR000829">
    <property type="entry name" value="DAGK"/>
</dbReference>
<dbReference type="OrthoDB" id="7871148at2"/>
<keyword evidence="17" id="KW-0460">Magnesium</keyword>
<feature type="binding site" evidence="16">
    <location>
        <begin position="45"/>
        <end position="46"/>
    </location>
    <ligand>
        <name>ATP</name>
        <dbReference type="ChEBI" id="CHEBI:30616"/>
    </ligand>
</feature>
<evidence type="ECO:0000256" key="11">
    <source>
        <dbReference type="ARBA" id="ARBA00023098"/>
    </source>
</evidence>
<keyword evidence="9 16" id="KW-0067">ATP-binding</keyword>
<dbReference type="KEGG" id="sedi:EBB79_15735"/>
<name>A0A3T0N583_9RHOB</name>
<accession>A0A3T0N583</accession>
<comment type="similarity">
    <text evidence="2">Belongs to the bacterial diacylglycerol kinase family.</text>
</comment>
<feature type="binding site" evidence="17">
    <location>
        <position position="27"/>
    </location>
    <ligand>
        <name>a divalent metal cation</name>
        <dbReference type="ChEBI" id="CHEBI:60240"/>
    </ligand>
</feature>
<evidence type="ECO:0000256" key="7">
    <source>
        <dbReference type="ARBA" id="ARBA00022741"/>
    </source>
</evidence>
<feature type="binding site" evidence="15">
    <location>
        <position position="49"/>
    </location>
    <ligand>
        <name>substrate</name>
    </ligand>
</feature>
<dbReference type="Gene3D" id="1.10.287.3610">
    <property type="match status" value="1"/>
</dbReference>
<evidence type="ECO:0000256" key="10">
    <source>
        <dbReference type="ARBA" id="ARBA00022989"/>
    </source>
</evidence>
<organism evidence="18 19">
    <name type="scientific">Parasedimentitalea marina</name>
    <dbReference type="NCBI Taxonomy" id="2483033"/>
    <lineage>
        <taxon>Bacteria</taxon>
        <taxon>Pseudomonadati</taxon>
        <taxon>Pseudomonadota</taxon>
        <taxon>Alphaproteobacteria</taxon>
        <taxon>Rhodobacterales</taxon>
        <taxon>Paracoccaceae</taxon>
        <taxon>Parasedimentitalea</taxon>
    </lineage>
</organism>
<evidence type="ECO:0000256" key="2">
    <source>
        <dbReference type="ARBA" id="ARBA00005967"/>
    </source>
</evidence>
<dbReference type="GO" id="GO:0005524">
    <property type="term" value="F:ATP binding"/>
    <property type="evidence" value="ECO:0007669"/>
    <property type="project" value="UniProtKB-KW"/>
</dbReference>
<evidence type="ECO:0000256" key="14">
    <source>
        <dbReference type="ARBA" id="ARBA00023264"/>
    </source>
</evidence>